<evidence type="ECO:0000313" key="2">
    <source>
        <dbReference type="EMBL" id="GAG51477.1"/>
    </source>
</evidence>
<gene>
    <name evidence="2" type="ORF">S01H1_77522</name>
</gene>
<evidence type="ECO:0000256" key="1">
    <source>
        <dbReference type="SAM" id="MobiDB-lite"/>
    </source>
</evidence>
<dbReference type="EMBL" id="BARS01052108">
    <property type="protein sequence ID" value="GAG51477.1"/>
    <property type="molecule type" value="Genomic_DNA"/>
</dbReference>
<comment type="caution">
    <text evidence="2">The sequence shown here is derived from an EMBL/GenBank/DDBJ whole genome shotgun (WGS) entry which is preliminary data.</text>
</comment>
<sequence>MVEFIEDIRNQRCVCKTEKFNSDIIIQKSNDGFIFFEIKFTKGSPPAELSGSYSSILKAKQAVEQYVKNRKETPTVRRDNFSKARQERKKQDGAETKSKGSEHVHQGTGDGSW</sequence>
<feature type="compositionally biased region" description="Basic and acidic residues" evidence="1">
    <location>
        <begin position="68"/>
        <end position="105"/>
    </location>
</feature>
<proteinExistence type="predicted"/>
<organism evidence="2">
    <name type="scientific">marine sediment metagenome</name>
    <dbReference type="NCBI Taxonomy" id="412755"/>
    <lineage>
        <taxon>unclassified sequences</taxon>
        <taxon>metagenomes</taxon>
        <taxon>ecological metagenomes</taxon>
    </lineage>
</organism>
<name>X0YYC3_9ZZZZ</name>
<accession>X0YYC3</accession>
<reference evidence="2" key="1">
    <citation type="journal article" date="2014" name="Front. Microbiol.">
        <title>High frequency of phylogenetically diverse reductive dehalogenase-homologous genes in deep subseafloor sedimentary metagenomes.</title>
        <authorList>
            <person name="Kawai M."/>
            <person name="Futagami T."/>
            <person name="Toyoda A."/>
            <person name="Takaki Y."/>
            <person name="Nishi S."/>
            <person name="Hori S."/>
            <person name="Arai W."/>
            <person name="Tsubouchi T."/>
            <person name="Morono Y."/>
            <person name="Uchiyama I."/>
            <person name="Ito T."/>
            <person name="Fujiyama A."/>
            <person name="Inagaki F."/>
            <person name="Takami H."/>
        </authorList>
    </citation>
    <scope>NUCLEOTIDE SEQUENCE</scope>
    <source>
        <strain evidence="2">Expedition CK06-06</strain>
    </source>
</reference>
<protein>
    <submittedName>
        <fullName evidence="2">Uncharacterized protein</fullName>
    </submittedName>
</protein>
<dbReference type="AlphaFoldDB" id="X0YYC3"/>
<feature type="region of interest" description="Disordered" evidence="1">
    <location>
        <begin position="68"/>
        <end position="113"/>
    </location>
</feature>